<keyword evidence="1" id="KW-1133">Transmembrane helix</keyword>
<proteinExistence type="predicted"/>
<dbReference type="Proteomes" id="UP000030690">
    <property type="component" value="Unassembled WGS sequence"/>
</dbReference>
<keyword evidence="1" id="KW-0812">Transmembrane</keyword>
<dbReference type="OrthoDB" id="10266805at2759"/>
<feature type="signal peptide" evidence="2">
    <location>
        <begin position="1"/>
        <end position="20"/>
    </location>
</feature>
<dbReference type="Gene3D" id="3.60.21.70">
    <property type="entry name" value="PhoD-like phosphatase"/>
    <property type="match status" value="1"/>
</dbReference>
<dbReference type="AlphaFoldDB" id="A0A024V7H3"/>
<accession>A0A024V7H3</accession>
<dbReference type="SMR" id="A0A024V7H3"/>
<evidence type="ECO:0000313" key="5">
    <source>
        <dbReference type="Proteomes" id="UP000030690"/>
    </source>
</evidence>
<keyword evidence="2" id="KW-0732">Signal</keyword>
<dbReference type="EMBL" id="KI925078">
    <property type="protein sequence ID" value="ETW18517.1"/>
    <property type="molecule type" value="Genomic_DNA"/>
</dbReference>
<evidence type="ECO:0000256" key="2">
    <source>
        <dbReference type="SAM" id="SignalP"/>
    </source>
</evidence>
<dbReference type="CDD" id="cd07389">
    <property type="entry name" value="MPP_PhoD"/>
    <property type="match status" value="1"/>
</dbReference>
<dbReference type="PANTHER" id="PTHR33987:SF1">
    <property type="entry name" value="CALCINEURIN-LIKE METALLO-PHOSPHOESTERASE SUPERFAMILY PROTEIN"/>
    <property type="match status" value="1"/>
</dbReference>
<dbReference type="InterPro" id="IPR018946">
    <property type="entry name" value="PhoD-like_MPP"/>
</dbReference>
<feature type="chain" id="PRO_5001538928" description="PhoD-like phosphatase metallophosphatase domain-containing protein" evidence="2">
    <location>
        <begin position="21"/>
        <end position="446"/>
    </location>
</feature>
<evidence type="ECO:0000259" key="3">
    <source>
        <dbReference type="Pfam" id="PF09423"/>
    </source>
</evidence>
<sequence>MNTCIKLIFAFFIFIKYGRCQGDQVINEKLTNFVFLSCNYQKGKVNNNLLNSIEKRKPQLMLWIGDYFYTECSEIKCLDDAYTYIKKDPFYMKLKKKFKIDGIYDDHDYNKNNGDRLYKYKKESKKKYLDYLNVDKNDVRYKRNGAYISKLYIDPDNEKNQVKIIMLDTRYNKDPYPFYAPDSYRDLFVHMFISFLSRFHSSIFGLCCNSKNDILGNEQWKWLERELTNSNARAHIIISSTQIFSNHIINENWGLMPYSLRRLRELIKKTKPKGLLFLSGDVHFGSIIGKEESVIEVTSSSVNQENIFSYINKYVIFFLTNILSKVSPFELNKIYSFNNFGSVNITYVNDNEIKIKTSVNDSDGVEILVANQVFNNKNNIYTKTKDLHIILDEFATLECKSKTKVVMHTIVYILFLLWFLQIIYIFLKVIGSLFRRKKIDTKTKDE</sequence>
<dbReference type="InterPro" id="IPR038607">
    <property type="entry name" value="PhoD-like_sf"/>
</dbReference>
<evidence type="ECO:0000313" key="4">
    <source>
        <dbReference type="EMBL" id="ETW18517.1"/>
    </source>
</evidence>
<keyword evidence="1" id="KW-0472">Membrane</keyword>
<reference evidence="4 5" key="1">
    <citation type="submission" date="2013-02" db="EMBL/GenBank/DDBJ databases">
        <title>The Genome Annotation of Plasmodium falciparum Vietnam Oak-Knoll (FVO).</title>
        <authorList>
            <consortium name="The Broad Institute Genome Sequencing Platform"/>
            <consortium name="The Broad Institute Genome Sequencing Center for Infectious Disease"/>
            <person name="Neafsey D."/>
            <person name="Hoffman S."/>
            <person name="Volkman S."/>
            <person name="Rosenthal P."/>
            <person name="Walker B."/>
            <person name="Young S.K."/>
            <person name="Zeng Q."/>
            <person name="Gargeya S."/>
            <person name="Fitzgerald M."/>
            <person name="Haas B."/>
            <person name="Abouelleil A."/>
            <person name="Allen A.W."/>
            <person name="Alvarado L."/>
            <person name="Arachchi H.M."/>
            <person name="Berlin A.M."/>
            <person name="Chapman S.B."/>
            <person name="Gainer-Dewar J."/>
            <person name="Goldberg J."/>
            <person name="Griggs A."/>
            <person name="Gujja S."/>
            <person name="Hansen M."/>
            <person name="Howarth C."/>
            <person name="Imamovic A."/>
            <person name="Ireland A."/>
            <person name="Larimer J."/>
            <person name="McCowan C."/>
            <person name="Murphy C."/>
            <person name="Pearson M."/>
            <person name="Poon T.W."/>
            <person name="Priest M."/>
            <person name="Roberts A."/>
            <person name="Saif S."/>
            <person name="Shea T."/>
            <person name="Sisk P."/>
            <person name="Sykes S."/>
            <person name="Wortman J."/>
            <person name="Nusbaum C."/>
            <person name="Birren B."/>
        </authorList>
    </citation>
    <scope>NUCLEOTIDE SEQUENCE [LARGE SCALE GENOMIC DNA]</scope>
    <source>
        <strain evidence="5">Vietnam Oak-Knoll (FVO)</strain>
    </source>
</reference>
<reference evidence="4 5" key="2">
    <citation type="submission" date="2013-02" db="EMBL/GenBank/DDBJ databases">
        <title>The Genome Sequence of Plasmodium falciparum Vietnam Oak-Knoll (FVO).</title>
        <authorList>
            <consortium name="The Broad Institute Genome Sequencing Platform"/>
            <consortium name="The Broad Institute Genome Sequencing Center for Infectious Disease"/>
            <person name="Neafsey D."/>
            <person name="Cheeseman I."/>
            <person name="Volkman S."/>
            <person name="Adams J."/>
            <person name="Walker B."/>
            <person name="Young S.K."/>
            <person name="Zeng Q."/>
            <person name="Gargeya S."/>
            <person name="Fitzgerald M."/>
            <person name="Haas B."/>
            <person name="Abouelleil A."/>
            <person name="Alvarado L."/>
            <person name="Arachchi H.M."/>
            <person name="Berlin A.M."/>
            <person name="Chapman S.B."/>
            <person name="Dewar J."/>
            <person name="Goldberg J."/>
            <person name="Griggs A."/>
            <person name="Gujja S."/>
            <person name="Hansen M."/>
            <person name="Howarth C."/>
            <person name="Imamovic A."/>
            <person name="Larimer J."/>
            <person name="McCowan C."/>
            <person name="Murphy C."/>
            <person name="Neiman D."/>
            <person name="Pearson M."/>
            <person name="Priest M."/>
            <person name="Roberts A."/>
            <person name="Saif S."/>
            <person name="Shea T."/>
            <person name="Sisk P."/>
            <person name="Sykes S."/>
            <person name="Wortman J."/>
            <person name="Nusbaum C."/>
            <person name="Birren B."/>
        </authorList>
    </citation>
    <scope>NUCLEOTIDE SEQUENCE [LARGE SCALE GENOMIC DNA]</scope>
    <source>
        <strain evidence="5">Vietnam Oak-Knoll (FVO)</strain>
    </source>
</reference>
<name>A0A024V7H3_PLAFA</name>
<dbReference type="SUPFAM" id="SSF56300">
    <property type="entry name" value="Metallo-dependent phosphatases"/>
    <property type="match status" value="1"/>
</dbReference>
<gene>
    <name evidence="4" type="ORF">PFFVO_02416</name>
</gene>
<protein>
    <recommendedName>
        <fullName evidence="3">PhoD-like phosphatase metallophosphatase domain-containing protein</fullName>
    </recommendedName>
</protein>
<evidence type="ECO:0000256" key="1">
    <source>
        <dbReference type="SAM" id="Phobius"/>
    </source>
</evidence>
<dbReference type="Pfam" id="PF09423">
    <property type="entry name" value="PhoD"/>
    <property type="match status" value="1"/>
</dbReference>
<dbReference type="PANTHER" id="PTHR33987">
    <property type="entry name" value="CALCINEURIN-LIKE METALLO-PHOSPHOESTERASE SUPERFAMILY PROTEIN"/>
    <property type="match status" value="1"/>
</dbReference>
<organism evidence="4 5">
    <name type="scientific">Plasmodium falciparum Vietnam Oak-Knoll</name>
    <name type="common">FVO</name>
    <dbReference type="NCBI Taxonomy" id="1036723"/>
    <lineage>
        <taxon>Eukaryota</taxon>
        <taxon>Sar</taxon>
        <taxon>Alveolata</taxon>
        <taxon>Apicomplexa</taxon>
        <taxon>Aconoidasida</taxon>
        <taxon>Haemosporida</taxon>
        <taxon>Plasmodiidae</taxon>
        <taxon>Plasmodium</taxon>
        <taxon>Plasmodium (Laverania)</taxon>
    </lineage>
</organism>
<feature type="transmembrane region" description="Helical" evidence="1">
    <location>
        <begin position="405"/>
        <end position="427"/>
    </location>
</feature>
<feature type="domain" description="PhoD-like phosphatase metallophosphatase" evidence="3">
    <location>
        <begin position="33"/>
        <end position="312"/>
    </location>
</feature>
<dbReference type="InterPro" id="IPR029052">
    <property type="entry name" value="Metallo-depent_PP-like"/>
</dbReference>